<feature type="compositionally biased region" description="Polar residues" evidence="1">
    <location>
        <begin position="349"/>
        <end position="367"/>
    </location>
</feature>
<feature type="compositionally biased region" description="Polar residues" evidence="1">
    <location>
        <begin position="293"/>
        <end position="321"/>
    </location>
</feature>
<dbReference type="RefSeq" id="XP_007932130.1">
    <property type="nucleotide sequence ID" value="XM_007933939.1"/>
</dbReference>
<feature type="compositionally biased region" description="Polar residues" evidence="1">
    <location>
        <begin position="236"/>
        <end position="261"/>
    </location>
</feature>
<feature type="region of interest" description="Disordered" evidence="1">
    <location>
        <begin position="1"/>
        <end position="63"/>
    </location>
</feature>
<evidence type="ECO:0000313" key="3">
    <source>
        <dbReference type="EMBL" id="EME77373.1"/>
    </source>
</evidence>
<dbReference type="EMBL" id="KB446566">
    <property type="protein sequence ID" value="EME77373.1"/>
    <property type="molecule type" value="Genomic_DNA"/>
</dbReference>
<feature type="compositionally biased region" description="Acidic residues" evidence="1">
    <location>
        <begin position="368"/>
        <end position="383"/>
    </location>
</feature>
<evidence type="ECO:0000313" key="4">
    <source>
        <dbReference type="Proteomes" id="UP000016932"/>
    </source>
</evidence>
<keyword evidence="4" id="KW-1185">Reference proteome</keyword>
<dbReference type="KEGG" id="pfj:MYCFIDRAFT_217061"/>
<gene>
    <name evidence="3" type="ORF">MYCFIDRAFT_217061</name>
</gene>
<feature type="region of interest" description="Disordered" evidence="1">
    <location>
        <begin position="349"/>
        <end position="426"/>
    </location>
</feature>
<feature type="region of interest" description="Disordered" evidence="1">
    <location>
        <begin position="273"/>
        <end position="335"/>
    </location>
</feature>
<accession>M3AJM7</accession>
<evidence type="ECO:0000256" key="1">
    <source>
        <dbReference type="SAM" id="MobiDB-lite"/>
    </source>
</evidence>
<dbReference type="OrthoDB" id="5404651at2759"/>
<dbReference type="Gene3D" id="1.20.1280.50">
    <property type="match status" value="1"/>
</dbReference>
<dbReference type="Proteomes" id="UP000016932">
    <property type="component" value="Unassembled WGS sequence"/>
</dbReference>
<name>M3AJM7_PSEFD</name>
<feature type="region of interest" description="Disordered" evidence="1">
    <location>
        <begin position="222"/>
        <end position="261"/>
    </location>
</feature>
<dbReference type="InterPro" id="IPR036047">
    <property type="entry name" value="F-box-like_dom_sf"/>
</dbReference>
<dbReference type="SUPFAM" id="SSF81383">
    <property type="entry name" value="F-box domain"/>
    <property type="match status" value="1"/>
</dbReference>
<dbReference type="STRING" id="383855.M3AJM7"/>
<proteinExistence type="predicted"/>
<dbReference type="GeneID" id="19338354"/>
<dbReference type="HOGENOM" id="CLU_348871_0_0_1"/>
<sequence>MSHAALPSAPTASLSKVQSHPLDDAPSSLTPPPSTQLPSSSRGKARTPTPPVSHISTPPPTIELHAQNGRSLRAFPGILSGEELEPASSEELRLKLVELQAAVQHEKMQAAHYKLQYNMLAQESAAAIERMHVEARMAQTESDVIAQAEQSKVPVTPLPQQEGFVPVQKALYQRMLRDIHILRENVQVLERETKDQDRMLTMQDDEIASLRDRATLMAERIRQSREQQNRSRRAQFSSRVDATPRSVYSTPQQRAHIGNRQQPQAFAALIQASEMASQESARSAGKKGHSRNVHSTSSLPSTPQRAQKLQQPAYQTPSGRQQPRKIPSTAPVARMSAMRTPDVYAQTSLPVSQAQDPQSDGTVSASDNDSEAETDILDQDDEIPQSQASLSASQMLRSGQEQQSKRDSFEGRGMLEPSRRTGGEKLRQTKLFGQGLEWVEKECAGERKQLYLSSDTKTTLYNTSVFSAGKSLRNAPRKKTKSGKVRIGPMHGKCCFGANVVLEKSHAAPFVYSRHAMPTRAITTAAARNAVLHTRELLEAIIHHLPMSDVLNLRSVCSTWKYTIDDSVSLQRKLFLKAVHTGDLWVTDTHTSTMRPSSSKQIREMSEQNPMESRYLVARPSQLNATFFARKPGHEKTPILHRAKYCERLSFTEQPDQIKHNTIWQSMFICQPAVNAVHIYLRYSGLLYNKILRFWYMDDQELRIEVVNEVEGIRYKDVVAAIHAAIETKHPGRDAAEFEIRVSDEHQRRASEVYMLGALFASGEEIKAVEELRDQECWSEETSQFIRGMEREPSLFLSEGPVGVNRTG</sequence>
<reference evidence="3 4" key="1">
    <citation type="journal article" date="2012" name="PLoS Pathog.">
        <title>Diverse lifestyles and strategies of plant pathogenesis encoded in the genomes of eighteen Dothideomycetes fungi.</title>
        <authorList>
            <person name="Ohm R.A."/>
            <person name="Feau N."/>
            <person name="Henrissat B."/>
            <person name="Schoch C.L."/>
            <person name="Horwitz B.A."/>
            <person name="Barry K.W."/>
            <person name="Condon B.J."/>
            <person name="Copeland A.C."/>
            <person name="Dhillon B."/>
            <person name="Glaser F."/>
            <person name="Hesse C.N."/>
            <person name="Kosti I."/>
            <person name="LaButti K."/>
            <person name="Lindquist E.A."/>
            <person name="Lucas S."/>
            <person name="Salamov A.A."/>
            <person name="Bradshaw R.E."/>
            <person name="Ciuffetti L."/>
            <person name="Hamelin R.C."/>
            <person name="Kema G.H.J."/>
            <person name="Lawrence C."/>
            <person name="Scott J.A."/>
            <person name="Spatafora J.W."/>
            <person name="Turgeon B.G."/>
            <person name="de Wit P.J.G.M."/>
            <person name="Zhong S."/>
            <person name="Goodwin S.B."/>
            <person name="Grigoriev I.V."/>
        </authorList>
    </citation>
    <scope>NUCLEOTIDE SEQUENCE [LARGE SCALE GENOMIC DNA]</scope>
    <source>
        <strain evidence="3 4">CIRAD86</strain>
    </source>
</reference>
<feature type="compositionally biased region" description="Basic and acidic residues" evidence="1">
    <location>
        <begin position="417"/>
        <end position="426"/>
    </location>
</feature>
<dbReference type="VEuPathDB" id="FungiDB:MYCFIDRAFT_217061"/>
<dbReference type="Pfam" id="PF00646">
    <property type="entry name" value="F-box"/>
    <property type="match status" value="1"/>
</dbReference>
<evidence type="ECO:0000259" key="2">
    <source>
        <dbReference type="Pfam" id="PF00646"/>
    </source>
</evidence>
<feature type="compositionally biased region" description="Low complexity" evidence="1">
    <location>
        <begin position="385"/>
        <end position="398"/>
    </location>
</feature>
<organism evidence="3 4">
    <name type="scientific">Pseudocercospora fijiensis (strain CIRAD86)</name>
    <name type="common">Black leaf streak disease fungus</name>
    <name type="synonym">Mycosphaerella fijiensis</name>
    <dbReference type="NCBI Taxonomy" id="383855"/>
    <lineage>
        <taxon>Eukaryota</taxon>
        <taxon>Fungi</taxon>
        <taxon>Dikarya</taxon>
        <taxon>Ascomycota</taxon>
        <taxon>Pezizomycotina</taxon>
        <taxon>Dothideomycetes</taxon>
        <taxon>Dothideomycetidae</taxon>
        <taxon>Mycosphaerellales</taxon>
        <taxon>Mycosphaerellaceae</taxon>
        <taxon>Pseudocercospora</taxon>
    </lineage>
</organism>
<dbReference type="AlphaFoldDB" id="M3AJM7"/>
<protein>
    <recommendedName>
        <fullName evidence="2">F-box domain-containing protein</fullName>
    </recommendedName>
</protein>
<feature type="compositionally biased region" description="Low complexity" evidence="1">
    <location>
        <begin position="1"/>
        <end position="15"/>
    </location>
</feature>
<dbReference type="InterPro" id="IPR001810">
    <property type="entry name" value="F-box_dom"/>
</dbReference>
<feature type="domain" description="F-box" evidence="2">
    <location>
        <begin position="536"/>
        <end position="568"/>
    </location>
</feature>
<dbReference type="eggNOG" id="ENOG502SZUB">
    <property type="taxonomic scope" value="Eukaryota"/>
</dbReference>